<evidence type="ECO:0000313" key="1">
    <source>
        <dbReference type="EMBL" id="KAE9395518.1"/>
    </source>
</evidence>
<name>A0A6A4HCZ8_9AGAR</name>
<reference evidence="1" key="1">
    <citation type="journal article" date="2019" name="Environ. Microbiol.">
        <title>Fungal ecological strategies reflected in gene transcription - a case study of two litter decomposers.</title>
        <authorList>
            <person name="Barbi F."/>
            <person name="Kohler A."/>
            <person name="Barry K."/>
            <person name="Baskaran P."/>
            <person name="Daum C."/>
            <person name="Fauchery L."/>
            <person name="Ihrmark K."/>
            <person name="Kuo A."/>
            <person name="LaButti K."/>
            <person name="Lipzen A."/>
            <person name="Morin E."/>
            <person name="Grigoriev I.V."/>
            <person name="Henrissat B."/>
            <person name="Lindahl B."/>
            <person name="Martin F."/>
        </authorList>
    </citation>
    <scope>NUCLEOTIDE SEQUENCE</scope>
    <source>
        <strain evidence="1">JB14</strain>
    </source>
</reference>
<dbReference type="OrthoDB" id="2788229at2759"/>
<sequence>MSNLPQELIDSIVDKCSESREDLRNLSLVSRSWLTRARYHLFRSITLAPQDPKEIHDYHAYLKRKASSRTSPGTQRYYDPLSTAEIKSLQSSLVQKPQNLLLEELSISDSIRELRLDSSIRIGGGRKVAAAEYLQRWLGFGTDPSEDCMIARDLKAGDDIYEVQQERWSSIDLPWGHYEGLHLPFRNLRYLHIQWSVFSWICPFDLNIKDGAQIPAIHWPGYQFGVLLKASGETLEHISIDEYPGFRLEPYADATEAPDALLDLLAQNVPNLRSLSLGGLMLPRRTNPLLTSGHGTAPYPSRPFPTYPSGDEVPPVFSTSDENISPKPQPPSFPSLERFFLRGFESESTVLIEDSLLNRSRLIGERTKYLSLSAMPVDYDYRILFSALCHSLIHLTLDLDKSILTMTSRFKLASFSQLQCLQLIIDPTFKGGLHDFTRSLYTNSRLPPSDSQSYPKLPRLHIGFVYGRSDNSRATIIDGWRSGDYYLDLAWKDEFFHVDKRLHKMAKHKLELVTVDLPERVLEEILPRTFQTGCLKFQETDDWWSSL</sequence>
<accession>A0A6A4HCZ8</accession>
<evidence type="ECO:0008006" key="3">
    <source>
        <dbReference type="Google" id="ProtNLM"/>
    </source>
</evidence>
<protein>
    <recommendedName>
        <fullName evidence="3">F-box domain-containing protein</fullName>
    </recommendedName>
</protein>
<proteinExistence type="predicted"/>
<dbReference type="Proteomes" id="UP000799118">
    <property type="component" value="Unassembled WGS sequence"/>
</dbReference>
<evidence type="ECO:0000313" key="2">
    <source>
        <dbReference type="Proteomes" id="UP000799118"/>
    </source>
</evidence>
<gene>
    <name evidence="1" type="ORF">BT96DRAFT_977920</name>
</gene>
<organism evidence="1 2">
    <name type="scientific">Gymnopus androsaceus JB14</name>
    <dbReference type="NCBI Taxonomy" id="1447944"/>
    <lineage>
        <taxon>Eukaryota</taxon>
        <taxon>Fungi</taxon>
        <taxon>Dikarya</taxon>
        <taxon>Basidiomycota</taxon>
        <taxon>Agaricomycotina</taxon>
        <taxon>Agaricomycetes</taxon>
        <taxon>Agaricomycetidae</taxon>
        <taxon>Agaricales</taxon>
        <taxon>Marasmiineae</taxon>
        <taxon>Omphalotaceae</taxon>
        <taxon>Gymnopus</taxon>
    </lineage>
</organism>
<dbReference type="EMBL" id="ML769529">
    <property type="protein sequence ID" value="KAE9395518.1"/>
    <property type="molecule type" value="Genomic_DNA"/>
</dbReference>
<dbReference type="AlphaFoldDB" id="A0A6A4HCZ8"/>
<keyword evidence="2" id="KW-1185">Reference proteome</keyword>